<dbReference type="InterPro" id="IPR005195">
    <property type="entry name" value="Glyco_hydro_65_M"/>
</dbReference>
<dbReference type="SUPFAM" id="SSF74650">
    <property type="entry name" value="Galactose mutarotase-like"/>
    <property type="match status" value="1"/>
</dbReference>
<keyword evidence="9" id="KW-0378">Hydrolase</keyword>
<evidence type="ECO:0000259" key="7">
    <source>
        <dbReference type="Pfam" id="PF03633"/>
    </source>
</evidence>
<evidence type="ECO:0000259" key="8">
    <source>
        <dbReference type="Pfam" id="PF03636"/>
    </source>
</evidence>
<feature type="domain" description="Glycoside hydrolase family 65 central catalytic" evidence="6">
    <location>
        <begin position="319"/>
        <end position="680"/>
    </location>
</feature>
<dbReference type="SUPFAM" id="SSF48208">
    <property type="entry name" value="Six-hairpin glycosidases"/>
    <property type="match status" value="1"/>
</dbReference>
<dbReference type="InterPro" id="IPR005194">
    <property type="entry name" value="Glyco_hydro_65_C"/>
</dbReference>
<dbReference type="InterPro" id="IPR008928">
    <property type="entry name" value="6-hairpin_glycosidase_sf"/>
</dbReference>
<keyword evidence="3" id="KW-0808">Transferase</keyword>
<dbReference type="InterPro" id="IPR017045">
    <property type="entry name" value="Malt_Pase/Glycosyl_Hdrlase"/>
</dbReference>
<feature type="binding site" evidence="5">
    <location>
        <begin position="353"/>
        <end position="354"/>
    </location>
    <ligand>
        <name>substrate</name>
    </ligand>
</feature>
<evidence type="ECO:0000256" key="3">
    <source>
        <dbReference type="ARBA" id="ARBA00022679"/>
    </source>
</evidence>
<dbReference type="Proteomes" id="UP000564806">
    <property type="component" value="Unassembled WGS sequence"/>
</dbReference>
<comment type="caution">
    <text evidence="9">The sequence shown here is derived from an EMBL/GenBank/DDBJ whole genome shotgun (WGS) entry which is preliminary data.</text>
</comment>
<dbReference type="GO" id="GO:0005975">
    <property type="term" value="P:carbohydrate metabolic process"/>
    <property type="evidence" value="ECO:0007669"/>
    <property type="project" value="InterPro"/>
</dbReference>
<dbReference type="Gene3D" id="2.60.420.10">
    <property type="entry name" value="Maltose phosphorylase, domain 3"/>
    <property type="match status" value="1"/>
</dbReference>
<dbReference type="InterPro" id="IPR011013">
    <property type="entry name" value="Gal_mutarotase_sf_dom"/>
</dbReference>
<feature type="binding site" evidence="5">
    <location>
        <begin position="592"/>
        <end position="593"/>
    </location>
    <ligand>
        <name>substrate</name>
    </ligand>
</feature>
<evidence type="ECO:0000259" key="6">
    <source>
        <dbReference type="Pfam" id="PF03632"/>
    </source>
</evidence>
<evidence type="ECO:0000256" key="4">
    <source>
        <dbReference type="PIRSR" id="PIRSR036289-50"/>
    </source>
</evidence>
<evidence type="ECO:0000256" key="1">
    <source>
        <dbReference type="ARBA" id="ARBA00006768"/>
    </source>
</evidence>
<evidence type="ECO:0000256" key="2">
    <source>
        <dbReference type="ARBA" id="ARBA00022676"/>
    </source>
</evidence>
<organism evidence="9 10">
    <name type="scientific">Paenibacillus agri</name>
    <dbReference type="NCBI Taxonomy" id="2744309"/>
    <lineage>
        <taxon>Bacteria</taxon>
        <taxon>Bacillati</taxon>
        <taxon>Bacillota</taxon>
        <taxon>Bacilli</taxon>
        <taxon>Bacillales</taxon>
        <taxon>Paenibacillaceae</taxon>
        <taxon>Paenibacillus</taxon>
    </lineage>
</organism>
<evidence type="ECO:0000313" key="9">
    <source>
        <dbReference type="EMBL" id="NUU63652.1"/>
    </source>
</evidence>
<dbReference type="PANTHER" id="PTHR11051:SF8">
    <property type="entry name" value="PROTEIN-GLUCOSYLGALACTOSYLHYDROXYLYSINE GLUCOSIDASE"/>
    <property type="match status" value="1"/>
</dbReference>
<reference evidence="9" key="1">
    <citation type="submission" date="2020-06" db="EMBL/GenBank/DDBJ databases">
        <title>Paenibacillus sp. nov., isolated from soil.</title>
        <authorList>
            <person name="Seo Y.L."/>
        </authorList>
    </citation>
    <scope>NUCLEOTIDE SEQUENCE [LARGE SCALE GENOMIC DNA]</scope>
    <source>
        <strain evidence="9">JW14</strain>
    </source>
</reference>
<dbReference type="RefSeq" id="WP_175374030.1">
    <property type="nucleotide sequence ID" value="NZ_JABWCS010000219.1"/>
</dbReference>
<feature type="domain" description="Glycoside hydrolase family 65 C-terminal" evidence="7">
    <location>
        <begin position="690"/>
        <end position="750"/>
    </location>
</feature>
<dbReference type="Pfam" id="PF03633">
    <property type="entry name" value="Glyco_hydro_65C"/>
    <property type="match status" value="1"/>
</dbReference>
<sequence>MSWNISNQGLTAETLLNLESIFALGNGYLGVRGNFEEGYADTGIQSIRGTYLNAFHDVIDIPYGEKLYAFPGTQQKLVNIIDAQGINIYIGDEDEAFSLTEGSIVSYERSLHMDKGYSERKVHFRTPSGKELKLHFRRLVSFTHKELFAINLTLEPVNFTGAIKIVSRVNGDVSNYSNPNDPRVAAGHSKRLSVVGCGIQGEYLHVENATMTSGLRTACVTRHEWDGSWTVEAQSNDLAGEVTATAQLTGPLQLTKWNVYTDTLRHSDALVETGIALQEGLKALTFTNLLEQQHQYLQDFWKTSDIVIENDAQLQEGIRFNLYQLLQSAGRDPHSNISAKGLSGEGYEGHYFWDTEIYMLPVFLMTSPDLARQLLLYRYSKLEQARDRAKEMGHSKGALFPWRTISGTECSSFFPSGTAQYHISADVAYSYIQYYLAEQDNAFLLEYGAEVLFETARLWMEIGHYHEGKFHLDEVTGPDEYTCLVNNNYYTNVMAKHNLKWAARSFEILHSHDETGFRALTERLGVTAEEVAEWSQAAEAMLLPFDEKLGINPQDDTFLRKAVWDFENTPKEKHPLLLHYHPLTLYRYQVCKQADTVLAHFLLEDEQSDETIRRSYDYYEKITTHDSSLSSCIFSIMASKIGYHEKAYEYFIETARLDLDNTHGNTKDGLHLANMGGTWMAIVYGFAGTRLKESGLSLAPSIPSGWEKYAFRLTFRGRLIAVTITTGNVKLELLEGEALSLNLYGQSIELDSSKPVVQPLKG</sequence>
<dbReference type="GO" id="GO:0030246">
    <property type="term" value="F:carbohydrate binding"/>
    <property type="evidence" value="ECO:0007669"/>
    <property type="project" value="InterPro"/>
</dbReference>
<accession>A0A850EXM5</accession>
<dbReference type="InterPro" id="IPR037018">
    <property type="entry name" value="GH65_N"/>
</dbReference>
<dbReference type="Pfam" id="PF03632">
    <property type="entry name" value="Glyco_hydro_65m"/>
    <property type="match status" value="1"/>
</dbReference>
<protein>
    <submittedName>
        <fullName evidence="9">Glycoside hydrolase family 65 protein</fullName>
    </submittedName>
</protein>
<evidence type="ECO:0000256" key="5">
    <source>
        <dbReference type="PIRSR" id="PIRSR036289-51"/>
    </source>
</evidence>
<dbReference type="PIRSF" id="PIRSF036289">
    <property type="entry name" value="Glycosyl_hydrolase_malt_phosph"/>
    <property type="match status" value="1"/>
</dbReference>
<dbReference type="Gene3D" id="2.70.98.40">
    <property type="entry name" value="Glycoside hydrolase, family 65, N-terminal domain"/>
    <property type="match status" value="1"/>
</dbReference>
<name>A0A850EXM5_9BACL</name>
<dbReference type="Pfam" id="PF03636">
    <property type="entry name" value="Glyco_hydro_65N"/>
    <property type="match status" value="1"/>
</dbReference>
<feature type="domain" description="Glycoside hydrolase family 65 N-terminal" evidence="8">
    <location>
        <begin position="9"/>
        <end position="259"/>
    </location>
</feature>
<keyword evidence="10" id="KW-1185">Reference proteome</keyword>
<evidence type="ECO:0000313" key="10">
    <source>
        <dbReference type="Proteomes" id="UP000564806"/>
    </source>
</evidence>
<dbReference type="InterPro" id="IPR005196">
    <property type="entry name" value="Glyco_hydro_65_N"/>
</dbReference>
<dbReference type="GO" id="GO:0004553">
    <property type="term" value="F:hydrolase activity, hydrolyzing O-glycosyl compounds"/>
    <property type="evidence" value="ECO:0007669"/>
    <property type="project" value="TreeGrafter"/>
</dbReference>
<dbReference type="AlphaFoldDB" id="A0A850EXM5"/>
<feature type="active site" description="Proton donor" evidence="4">
    <location>
        <position position="480"/>
    </location>
</feature>
<gene>
    <name evidence="9" type="ORF">HPT30_25200</name>
</gene>
<dbReference type="GO" id="GO:0016757">
    <property type="term" value="F:glycosyltransferase activity"/>
    <property type="evidence" value="ECO:0007669"/>
    <property type="project" value="UniProtKB-KW"/>
</dbReference>
<proteinExistence type="inferred from homology"/>
<dbReference type="PANTHER" id="PTHR11051">
    <property type="entry name" value="GLYCOSYL HYDROLASE-RELATED"/>
    <property type="match status" value="1"/>
</dbReference>
<dbReference type="InterPro" id="IPR012341">
    <property type="entry name" value="6hp_glycosidase-like_sf"/>
</dbReference>
<comment type="similarity">
    <text evidence="1">Belongs to the glycosyl hydrolase 65 family.</text>
</comment>
<dbReference type="Gene3D" id="1.50.10.10">
    <property type="match status" value="1"/>
</dbReference>
<keyword evidence="2" id="KW-0328">Glycosyltransferase</keyword>
<dbReference type="EMBL" id="JABWCS010000219">
    <property type="protein sequence ID" value="NUU63652.1"/>
    <property type="molecule type" value="Genomic_DNA"/>
</dbReference>